<accession>A0A0N8RS83</accession>
<organism evidence="2 3">
    <name type="scientific">Pseudomonas amygdali pv. photiniae</name>
    <dbReference type="NCBI Taxonomy" id="251724"/>
    <lineage>
        <taxon>Bacteria</taxon>
        <taxon>Pseudomonadati</taxon>
        <taxon>Pseudomonadota</taxon>
        <taxon>Gammaproteobacteria</taxon>
        <taxon>Pseudomonadales</taxon>
        <taxon>Pseudomonadaceae</taxon>
        <taxon>Pseudomonas</taxon>
        <taxon>Pseudomonas amygdali</taxon>
    </lineage>
</organism>
<dbReference type="PATRIC" id="fig|251724.3.peg.20"/>
<evidence type="ECO:0000313" key="3">
    <source>
        <dbReference type="Proteomes" id="UP000050469"/>
    </source>
</evidence>
<comment type="caution">
    <text evidence="2">The sequence shown here is derived from an EMBL/GenBank/DDBJ whole genome shotgun (WGS) entry which is preliminary data.</text>
</comment>
<gene>
    <name evidence="2" type="ORF">ALO53_102526</name>
</gene>
<dbReference type="Proteomes" id="UP000050469">
    <property type="component" value="Unassembled WGS sequence"/>
</dbReference>
<feature type="compositionally biased region" description="Basic residues" evidence="1">
    <location>
        <begin position="29"/>
        <end position="38"/>
    </location>
</feature>
<name>A0A0N8RS83_PSEA0</name>
<sequence length="52" mass="5980">MHNAFFLSIRNKSACVELAWRLLSTRQDHKKVAKKKQQSGRSIQKLRALSAV</sequence>
<evidence type="ECO:0000313" key="2">
    <source>
        <dbReference type="EMBL" id="KPX56071.1"/>
    </source>
</evidence>
<reference evidence="2 3" key="1">
    <citation type="submission" date="2015-09" db="EMBL/GenBank/DDBJ databases">
        <title>Genome announcement of multiple Pseudomonas syringae strains.</title>
        <authorList>
            <person name="Thakur S."/>
            <person name="Wang P.W."/>
            <person name="Gong Y."/>
            <person name="Weir B.S."/>
            <person name="Guttman D.S."/>
        </authorList>
    </citation>
    <scope>NUCLEOTIDE SEQUENCE [LARGE SCALE GENOMIC DNA]</scope>
    <source>
        <strain evidence="2 3">ICMP7840</strain>
    </source>
</reference>
<proteinExistence type="predicted"/>
<feature type="region of interest" description="Disordered" evidence="1">
    <location>
        <begin position="29"/>
        <end position="52"/>
    </location>
</feature>
<evidence type="ECO:0000256" key="1">
    <source>
        <dbReference type="SAM" id="MobiDB-lite"/>
    </source>
</evidence>
<dbReference type="EMBL" id="LJQO01000563">
    <property type="protein sequence ID" value="KPX56071.1"/>
    <property type="molecule type" value="Genomic_DNA"/>
</dbReference>
<dbReference type="AlphaFoldDB" id="A0A0N8RS83"/>
<protein>
    <submittedName>
        <fullName evidence="2">Uncharacterized protein</fullName>
    </submittedName>
</protein>